<dbReference type="PANTHER" id="PTHR21301:SF10">
    <property type="entry name" value="REVERSE TRANSCRIPTASE DOMAIN-CONTAINING PROTEIN"/>
    <property type="match status" value="1"/>
</dbReference>
<dbReference type="InterPro" id="IPR000477">
    <property type="entry name" value="RT_dom"/>
</dbReference>
<dbReference type="EMBL" id="UYSU01036715">
    <property type="protein sequence ID" value="VDL98058.1"/>
    <property type="molecule type" value="Genomic_DNA"/>
</dbReference>
<organism evidence="4">
    <name type="scientific">Schistocephalus solidus</name>
    <name type="common">Tapeworm</name>
    <dbReference type="NCBI Taxonomy" id="70667"/>
    <lineage>
        <taxon>Eukaryota</taxon>
        <taxon>Metazoa</taxon>
        <taxon>Spiralia</taxon>
        <taxon>Lophotrochozoa</taxon>
        <taxon>Platyhelminthes</taxon>
        <taxon>Cestoda</taxon>
        <taxon>Eucestoda</taxon>
        <taxon>Diphyllobothriidea</taxon>
        <taxon>Diphyllobothriidae</taxon>
        <taxon>Schistocephalus</taxon>
    </lineage>
</organism>
<evidence type="ECO:0000313" key="3">
    <source>
        <dbReference type="Proteomes" id="UP000275846"/>
    </source>
</evidence>
<name>A0A183T5C5_SCHSO</name>
<dbReference type="WBParaSite" id="SSLN_0001211801-mRNA-1">
    <property type="protein sequence ID" value="SSLN_0001211801-mRNA-1"/>
    <property type="gene ID" value="SSLN_0001211801"/>
</dbReference>
<protein>
    <submittedName>
        <fullName evidence="4">Reverse transcriptase domain-containing protein</fullName>
    </submittedName>
</protein>
<feature type="domain" description="Reverse transcriptase" evidence="1">
    <location>
        <begin position="1"/>
        <end position="152"/>
    </location>
</feature>
<evidence type="ECO:0000313" key="4">
    <source>
        <dbReference type="WBParaSite" id="SSLN_0001211801-mRNA-1"/>
    </source>
</evidence>
<evidence type="ECO:0000313" key="2">
    <source>
        <dbReference type="EMBL" id="VDL98058.1"/>
    </source>
</evidence>
<dbReference type="AlphaFoldDB" id="A0A183T5C5"/>
<reference evidence="4" key="1">
    <citation type="submission" date="2016-06" db="UniProtKB">
        <authorList>
            <consortium name="WormBaseParasite"/>
        </authorList>
    </citation>
    <scope>IDENTIFICATION</scope>
</reference>
<keyword evidence="3" id="KW-1185">Reference proteome</keyword>
<reference evidence="2 3" key="2">
    <citation type="submission" date="2018-11" db="EMBL/GenBank/DDBJ databases">
        <authorList>
            <consortium name="Pathogen Informatics"/>
        </authorList>
    </citation>
    <scope>NUCLEOTIDE SEQUENCE [LARGE SCALE GENOMIC DNA]</scope>
    <source>
        <strain evidence="2 3">NST_G2</strain>
    </source>
</reference>
<dbReference type="PANTHER" id="PTHR21301">
    <property type="entry name" value="REVERSE TRANSCRIPTASE"/>
    <property type="match status" value="1"/>
</dbReference>
<evidence type="ECO:0000259" key="1">
    <source>
        <dbReference type="PROSITE" id="PS50878"/>
    </source>
</evidence>
<gene>
    <name evidence="2" type="ORF">SSLN_LOCUS11673</name>
</gene>
<dbReference type="Proteomes" id="UP000275846">
    <property type="component" value="Unassembled WGS sequence"/>
</dbReference>
<proteinExistence type="predicted"/>
<dbReference type="OrthoDB" id="6231715at2759"/>
<accession>A0A183T5C5</accession>
<sequence>MDSRSVITENERRQMKPTDTALARFNVRSASQFLADLKVWRIQVDEVIVSFDVTSLFASIPPSLAQDVLRRKLEESYEETQSSLKIENFRQLFKFCKKTYFTFAGETFEQIKGTPMGSPISGLVAELVLQELEKIDFTRQQPIFWRRYEDAT</sequence>
<dbReference type="PROSITE" id="PS50878">
    <property type="entry name" value="RT_POL"/>
    <property type="match status" value="1"/>
</dbReference>